<dbReference type="EMBL" id="AHDZ01000005">
    <property type="protein sequence ID" value="EOO22066.1"/>
    <property type="molecule type" value="Genomic_DNA"/>
</dbReference>
<proteinExistence type="predicted"/>
<gene>
    <name evidence="1" type="ORF">IGA_00834</name>
</gene>
<protein>
    <submittedName>
        <fullName evidence="1">Uncharacterized protein</fullName>
    </submittedName>
</protein>
<organism evidence="1 2">
    <name type="scientific">Bacillus cereus HuA3-9</name>
    <dbReference type="NCBI Taxonomy" id="1053205"/>
    <lineage>
        <taxon>Bacteria</taxon>
        <taxon>Bacillati</taxon>
        <taxon>Bacillota</taxon>
        <taxon>Bacilli</taxon>
        <taxon>Bacillales</taxon>
        <taxon>Bacillaceae</taxon>
        <taxon>Bacillus</taxon>
        <taxon>Bacillus cereus group</taxon>
    </lineage>
</organism>
<evidence type="ECO:0000313" key="1">
    <source>
        <dbReference type="EMBL" id="EOO22066.1"/>
    </source>
</evidence>
<evidence type="ECO:0000313" key="2">
    <source>
        <dbReference type="Proteomes" id="UP000014003"/>
    </source>
</evidence>
<comment type="caution">
    <text evidence="1">The sequence shown here is derived from an EMBL/GenBank/DDBJ whole genome shotgun (WGS) entry which is preliminary data.</text>
</comment>
<dbReference type="Proteomes" id="UP000014003">
    <property type="component" value="Unassembled WGS sequence"/>
</dbReference>
<dbReference type="AlphaFoldDB" id="R8DDW9"/>
<dbReference type="HOGENOM" id="CLU_2767032_0_0_9"/>
<accession>R8DDW9</accession>
<name>R8DDW9_BACCE</name>
<sequence>MPFYMKKRGNNVTERLVDSSIVGFVINDNGYHYHCQWFFGKYVKNFLYLFFEKKKEQRLMLFFSIDELL</sequence>
<reference evidence="1 2" key="1">
    <citation type="submission" date="2012-12" db="EMBL/GenBank/DDBJ databases">
        <title>The Genome Sequence of Bacillus cereus HuA3-9.</title>
        <authorList>
            <consortium name="The Broad Institute Genome Sequencing Platform"/>
            <consortium name="The Broad Institute Genome Sequencing Center for Infectious Disease"/>
            <person name="Feldgarden M."/>
            <person name="Van der Auwera G.A."/>
            <person name="Mahillon J."/>
            <person name="Duprez V."/>
            <person name="Timmery S."/>
            <person name="Mattelet C."/>
            <person name="Dierick K."/>
            <person name="Sun M."/>
            <person name="Yu Z."/>
            <person name="Zhu L."/>
            <person name="Hu X."/>
            <person name="Shank E.B."/>
            <person name="Swiecicka I."/>
            <person name="Hansen B.M."/>
            <person name="Andrup L."/>
            <person name="Walker B."/>
            <person name="Young S.K."/>
            <person name="Zeng Q."/>
            <person name="Gargeya S."/>
            <person name="Fitzgerald M."/>
            <person name="Haas B."/>
            <person name="Abouelleil A."/>
            <person name="Alvarado L."/>
            <person name="Arachchi H.M."/>
            <person name="Berlin A.M."/>
            <person name="Chapman S.B."/>
            <person name="Dewar J."/>
            <person name="Goldberg J."/>
            <person name="Griggs A."/>
            <person name="Gujja S."/>
            <person name="Hansen M."/>
            <person name="Howarth C."/>
            <person name="Imamovic A."/>
            <person name="Larimer J."/>
            <person name="McCowan C."/>
            <person name="Murphy C."/>
            <person name="Neiman D."/>
            <person name="Pearson M."/>
            <person name="Priest M."/>
            <person name="Roberts A."/>
            <person name="Saif S."/>
            <person name="Shea T."/>
            <person name="Sisk P."/>
            <person name="Sykes S."/>
            <person name="Wortman J."/>
            <person name="Nusbaum C."/>
            <person name="Birren B."/>
        </authorList>
    </citation>
    <scope>NUCLEOTIDE SEQUENCE [LARGE SCALE GENOMIC DNA]</scope>
    <source>
        <strain evidence="1 2">HuA3-9</strain>
    </source>
</reference>